<feature type="DNA-binding region" description="H-T-H motif" evidence="4">
    <location>
        <begin position="44"/>
        <end position="63"/>
    </location>
</feature>
<dbReference type="Pfam" id="PF00440">
    <property type="entry name" value="TetR_N"/>
    <property type="match status" value="1"/>
</dbReference>
<dbReference type="Gene3D" id="1.10.357.10">
    <property type="entry name" value="Tetracycline Repressor, domain 2"/>
    <property type="match status" value="1"/>
</dbReference>
<dbReference type="Proteomes" id="UP001501842">
    <property type="component" value="Unassembled WGS sequence"/>
</dbReference>
<comment type="caution">
    <text evidence="6">The sequence shown here is derived from an EMBL/GenBank/DDBJ whole genome shotgun (WGS) entry which is preliminary data.</text>
</comment>
<dbReference type="SUPFAM" id="SSF46689">
    <property type="entry name" value="Homeodomain-like"/>
    <property type="match status" value="1"/>
</dbReference>
<protein>
    <submittedName>
        <fullName evidence="6">TetR/AcrR family transcriptional regulator</fullName>
    </submittedName>
</protein>
<dbReference type="InterPro" id="IPR001647">
    <property type="entry name" value="HTH_TetR"/>
</dbReference>
<accession>A0ABN3UC40</accession>
<keyword evidence="3" id="KW-0804">Transcription</keyword>
<evidence type="ECO:0000256" key="3">
    <source>
        <dbReference type="ARBA" id="ARBA00023163"/>
    </source>
</evidence>
<dbReference type="PROSITE" id="PS50977">
    <property type="entry name" value="HTH_TETR_2"/>
    <property type="match status" value="1"/>
</dbReference>
<evidence type="ECO:0000313" key="6">
    <source>
        <dbReference type="EMBL" id="GAA2729274.1"/>
    </source>
</evidence>
<sequence>MDDRAPTGTAGRRGRRRLSVDERRDELIEAALELFSRRPPEEISIDDVAALAGASRALVYHYFGGKQELYLAALRSASDRLGGLLSAPSEGTPLERLETALKRYFDFVEEHAAGYLALLRGGPSSASGEVSEIVESTRALLLDRILREFAIGAPGPVLRVTLRGWMSMVETSALDWLQHRDLPREKLQALLVEQHILLVRNATRHDPLLREAFDRLAREESELAVRALEVP</sequence>
<dbReference type="EMBL" id="BAAATZ010000015">
    <property type="protein sequence ID" value="GAA2729274.1"/>
    <property type="molecule type" value="Genomic_DNA"/>
</dbReference>
<dbReference type="PANTHER" id="PTHR30055">
    <property type="entry name" value="HTH-TYPE TRANSCRIPTIONAL REGULATOR RUTR"/>
    <property type="match status" value="1"/>
</dbReference>
<evidence type="ECO:0000256" key="4">
    <source>
        <dbReference type="PROSITE-ProRule" id="PRU00335"/>
    </source>
</evidence>
<gene>
    <name evidence="6" type="ORF">GCM10010439_39390</name>
</gene>
<dbReference type="PANTHER" id="PTHR30055:SF174">
    <property type="entry name" value="TRANSCRIPTIONAL REGULATORY PROTEIN (PROBABLY TETR-FAMILY)-RELATED"/>
    <property type="match status" value="1"/>
</dbReference>
<dbReference type="InterPro" id="IPR050109">
    <property type="entry name" value="HTH-type_TetR-like_transc_reg"/>
</dbReference>
<dbReference type="Pfam" id="PF21943">
    <property type="entry name" value="TetR_C_46"/>
    <property type="match status" value="1"/>
</dbReference>
<name>A0ABN3UC40_9ACTN</name>
<evidence type="ECO:0000259" key="5">
    <source>
        <dbReference type="PROSITE" id="PS50977"/>
    </source>
</evidence>
<keyword evidence="1" id="KW-0805">Transcription regulation</keyword>
<dbReference type="PRINTS" id="PR00455">
    <property type="entry name" value="HTHTETR"/>
</dbReference>
<feature type="domain" description="HTH tetR-type" evidence="5">
    <location>
        <begin position="21"/>
        <end position="81"/>
    </location>
</feature>
<keyword evidence="7" id="KW-1185">Reference proteome</keyword>
<dbReference type="InterPro" id="IPR009057">
    <property type="entry name" value="Homeodomain-like_sf"/>
</dbReference>
<evidence type="ECO:0000256" key="1">
    <source>
        <dbReference type="ARBA" id="ARBA00023015"/>
    </source>
</evidence>
<keyword evidence="2 4" id="KW-0238">DNA-binding</keyword>
<proteinExistence type="predicted"/>
<dbReference type="RefSeq" id="WP_344451985.1">
    <property type="nucleotide sequence ID" value="NZ_BAAATZ010000015.1"/>
</dbReference>
<reference evidence="6 7" key="1">
    <citation type="journal article" date="2019" name="Int. J. Syst. Evol. Microbiol.">
        <title>The Global Catalogue of Microorganisms (GCM) 10K type strain sequencing project: providing services to taxonomists for standard genome sequencing and annotation.</title>
        <authorList>
            <consortium name="The Broad Institute Genomics Platform"/>
            <consortium name="The Broad Institute Genome Sequencing Center for Infectious Disease"/>
            <person name="Wu L."/>
            <person name="Ma J."/>
        </authorList>
    </citation>
    <scope>NUCLEOTIDE SEQUENCE [LARGE SCALE GENOMIC DNA]</scope>
    <source>
        <strain evidence="6 7">JCM 8201</strain>
    </source>
</reference>
<evidence type="ECO:0000313" key="7">
    <source>
        <dbReference type="Proteomes" id="UP001501842"/>
    </source>
</evidence>
<dbReference type="InterPro" id="IPR054129">
    <property type="entry name" value="DesT_TetR_C"/>
</dbReference>
<evidence type="ECO:0000256" key="2">
    <source>
        <dbReference type="ARBA" id="ARBA00023125"/>
    </source>
</evidence>
<organism evidence="6 7">
    <name type="scientific">Actinocorallia aurantiaca</name>
    <dbReference type="NCBI Taxonomy" id="46204"/>
    <lineage>
        <taxon>Bacteria</taxon>
        <taxon>Bacillati</taxon>
        <taxon>Actinomycetota</taxon>
        <taxon>Actinomycetes</taxon>
        <taxon>Streptosporangiales</taxon>
        <taxon>Thermomonosporaceae</taxon>
        <taxon>Actinocorallia</taxon>
    </lineage>
</organism>